<dbReference type="PANTHER" id="PTHR48480">
    <property type="match status" value="1"/>
</dbReference>
<reference evidence="8 9" key="1">
    <citation type="submission" date="2024-08" db="EMBL/GenBank/DDBJ databases">
        <title>Insights into the chromosomal genome structure of Flemingia macrophylla.</title>
        <authorList>
            <person name="Ding Y."/>
            <person name="Zhao Y."/>
            <person name="Bi W."/>
            <person name="Wu M."/>
            <person name="Zhao G."/>
            <person name="Gong Y."/>
            <person name="Li W."/>
            <person name="Zhang P."/>
        </authorList>
    </citation>
    <scope>NUCLEOTIDE SEQUENCE [LARGE SCALE GENOMIC DNA]</scope>
    <source>
        <strain evidence="8">DYQJB</strain>
        <tissue evidence="8">Leaf</tissue>
    </source>
</reference>
<dbReference type="SUPFAM" id="SSF55920">
    <property type="entry name" value="Creatinase/aminopeptidase"/>
    <property type="match status" value="1"/>
</dbReference>
<dbReference type="Pfam" id="PF00557">
    <property type="entry name" value="Peptidase_M24"/>
    <property type="match status" value="1"/>
</dbReference>
<keyword evidence="3" id="KW-0479">Metal-binding</keyword>
<sequence length="151" mass="16864">MGLGLGIMILKSPQEASQHQEFIKASHLQVNGKFTSDQSLIYSAVLHAHNAVISTMKPGINWVDMHIDVDDMIAAGLGVVFMPHGLGYFLGIDTHDPRGYLKGLEGRKEPGLKSLRIIRDLREGMLNYNRIGTLMMALKLPDLLSVKFFWF</sequence>
<evidence type="ECO:0000256" key="2">
    <source>
        <dbReference type="ARBA" id="ARBA00022670"/>
    </source>
</evidence>
<dbReference type="InterPro" id="IPR052433">
    <property type="entry name" value="X-Pro_dipept-like"/>
</dbReference>
<dbReference type="Proteomes" id="UP001603857">
    <property type="component" value="Unassembled WGS sequence"/>
</dbReference>
<dbReference type="PANTHER" id="PTHR48480:SF2">
    <property type="entry name" value="PEPTIDASE D"/>
    <property type="match status" value="1"/>
</dbReference>
<evidence type="ECO:0000313" key="9">
    <source>
        <dbReference type="Proteomes" id="UP001603857"/>
    </source>
</evidence>
<comment type="cofactor">
    <cofactor evidence="1">
        <name>Mn(2+)</name>
        <dbReference type="ChEBI" id="CHEBI:29035"/>
    </cofactor>
</comment>
<evidence type="ECO:0000256" key="3">
    <source>
        <dbReference type="ARBA" id="ARBA00022723"/>
    </source>
</evidence>
<keyword evidence="5" id="KW-0482">Metalloprotease</keyword>
<dbReference type="GO" id="GO:0006508">
    <property type="term" value="P:proteolysis"/>
    <property type="evidence" value="ECO:0007669"/>
    <property type="project" value="UniProtKB-KW"/>
</dbReference>
<evidence type="ECO:0000259" key="7">
    <source>
        <dbReference type="Pfam" id="PF00557"/>
    </source>
</evidence>
<protein>
    <recommendedName>
        <fullName evidence="7">Peptidase M24 domain-containing protein</fullName>
    </recommendedName>
</protein>
<keyword evidence="4" id="KW-0378">Hydrolase</keyword>
<evidence type="ECO:0000313" key="8">
    <source>
        <dbReference type="EMBL" id="KAL2334794.1"/>
    </source>
</evidence>
<gene>
    <name evidence="8" type="ORF">Fmac_016007</name>
</gene>
<accession>A0ABD1MG62</accession>
<keyword evidence="6" id="KW-0464">Manganese</keyword>
<proteinExistence type="predicted"/>
<dbReference type="Gene3D" id="3.90.230.10">
    <property type="entry name" value="Creatinase/methionine aminopeptidase superfamily"/>
    <property type="match status" value="1"/>
</dbReference>
<keyword evidence="2" id="KW-0645">Protease</keyword>
<evidence type="ECO:0000256" key="1">
    <source>
        <dbReference type="ARBA" id="ARBA00001936"/>
    </source>
</evidence>
<dbReference type="GO" id="GO:0008237">
    <property type="term" value="F:metallopeptidase activity"/>
    <property type="evidence" value="ECO:0007669"/>
    <property type="project" value="UniProtKB-KW"/>
</dbReference>
<dbReference type="GO" id="GO:0046872">
    <property type="term" value="F:metal ion binding"/>
    <property type="evidence" value="ECO:0007669"/>
    <property type="project" value="UniProtKB-KW"/>
</dbReference>
<comment type="caution">
    <text evidence="8">The sequence shown here is derived from an EMBL/GenBank/DDBJ whole genome shotgun (WGS) entry which is preliminary data.</text>
</comment>
<dbReference type="EMBL" id="JBGMDY010000005">
    <property type="protein sequence ID" value="KAL2334794.1"/>
    <property type="molecule type" value="Genomic_DNA"/>
</dbReference>
<evidence type="ECO:0000256" key="6">
    <source>
        <dbReference type="ARBA" id="ARBA00023211"/>
    </source>
</evidence>
<dbReference type="InterPro" id="IPR036005">
    <property type="entry name" value="Creatinase/aminopeptidase-like"/>
</dbReference>
<dbReference type="InterPro" id="IPR000994">
    <property type="entry name" value="Pept_M24"/>
</dbReference>
<name>A0ABD1MG62_9FABA</name>
<dbReference type="AlphaFoldDB" id="A0ABD1MG62"/>
<evidence type="ECO:0000256" key="5">
    <source>
        <dbReference type="ARBA" id="ARBA00023049"/>
    </source>
</evidence>
<evidence type="ECO:0000256" key="4">
    <source>
        <dbReference type="ARBA" id="ARBA00022801"/>
    </source>
</evidence>
<keyword evidence="9" id="KW-1185">Reference proteome</keyword>
<feature type="domain" description="Peptidase M24" evidence="7">
    <location>
        <begin position="30"/>
        <end position="107"/>
    </location>
</feature>
<organism evidence="8 9">
    <name type="scientific">Flemingia macrophylla</name>
    <dbReference type="NCBI Taxonomy" id="520843"/>
    <lineage>
        <taxon>Eukaryota</taxon>
        <taxon>Viridiplantae</taxon>
        <taxon>Streptophyta</taxon>
        <taxon>Embryophyta</taxon>
        <taxon>Tracheophyta</taxon>
        <taxon>Spermatophyta</taxon>
        <taxon>Magnoliopsida</taxon>
        <taxon>eudicotyledons</taxon>
        <taxon>Gunneridae</taxon>
        <taxon>Pentapetalae</taxon>
        <taxon>rosids</taxon>
        <taxon>fabids</taxon>
        <taxon>Fabales</taxon>
        <taxon>Fabaceae</taxon>
        <taxon>Papilionoideae</taxon>
        <taxon>50 kb inversion clade</taxon>
        <taxon>NPAAA clade</taxon>
        <taxon>indigoferoid/millettioid clade</taxon>
        <taxon>Phaseoleae</taxon>
        <taxon>Flemingia</taxon>
    </lineage>
</organism>